<proteinExistence type="predicted"/>
<gene>
    <name evidence="2" type="ORF">L596_002272</name>
</gene>
<comment type="caution">
    <text evidence="2">The sequence shown here is derived from an EMBL/GenBank/DDBJ whole genome shotgun (WGS) entry which is preliminary data.</text>
</comment>
<evidence type="ECO:0000313" key="3">
    <source>
        <dbReference type="Proteomes" id="UP000298663"/>
    </source>
</evidence>
<feature type="compositionally biased region" description="Basic and acidic residues" evidence="1">
    <location>
        <begin position="26"/>
        <end position="36"/>
    </location>
</feature>
<keyword evidence="3" id="KW-1185">Reference proteome</keyword>
<reference evidence="2 3" key="1">
    <citation type="journal article" date="2015" name="Genome Biol.">
        <title>Comparative genomics of Steinernema reveals deeply conserved gene regulatory networks.</title>
        <authorList>
            <person name="Dillman A.R."/>
            <person name="Macchietto M."/>
            <person name="Porter C.F."/>
            <person name="Rogers A."/>
            <person name="Williams B."/>
            <person name="Antoshechkin I."/>
            <person name="Lee M.M."/>
            <person name="Goodwin Z."/>
            <person name="Lu X."/>
            <person name="Lewis E.E."/>
            <person name="Goodrich-Blair H."/>
            <person name="Stock S.P."/>
            <person name="Adams B.J."/>
            <person name="Sternberg P.W."/>
            <person name="Mortazavi A."/>
        </authorList>
    </citation>
    <scope>NUCLEOTIDE SEQUENCE [LARGE SCALE GENOMIC DNA]</scope>
    <source>
        <strain evidence="2 3">ALL</strain>
    </source>
</reference>
<dbReference type="EMBL" id="AZBU02000001">
    <property type="protein sequence ID" value="TMS34742.1"/>
    <property type="molecule type" value="Genomic_DNA"/>
</dbReference>
<dbReference type="AlphaFoldDB" id="A0A4U8UP11"/>
<feature type="compositionally biased region" description="Low complexity" evidence="1">
    <location>
        <begin position="12"/>
        <end position="23"/>
    </location>
</feature>
<sequence length="177" mass="19279">MLFACPLGRRASPSPVHVHLSVSGEQPKKKGEEDKDASYDHCIERLPETVNGFSQDDELYTILSAYPIIGNTLTNLPHYVECSLGVAGINPRAEPLVPKSACPTSPLLKKLGIGVVGSKTECKEKGVQITKKRWFIVSQLITRSSSLESADVTWKQGSCSPVGFLIRSKRIKFGGLL</sequence>
<evidence type="ECO:0000256" key="1">
    <source>
        <dbReference type="SAM" id="MobiDB-lite"/>
    </source>
</evidence>
<organism evidence="2 3">
    <name type="scientific">Steinernema carpocapsae</name>
    <name type="common">Entomopathogenic nematode</name>
    <dbReference type="NCBI Taxonomy" id="34508"/>
    <lineage>
        <taxon>Eukaryota</taxon>
        <taxon>Metazoa</taxon>
        <taxon>Ecdysozoa</taxon>
        <taxon>Nematoda</taxon>
        <taxon>Chromadorea</taxon>
        <taxon>Rhabditida</taxon>
        <taxon>Tylenchina</taxon>
        <taxon>Panagrolaimomorpha</taxon>
        <taxon>Strongyloidoidea</taxon>
        <taxon>Steinernematidae</taxon>
        <taxon>Steinernema</taxon>
    </lineage>
</organism>
<evidence type="ECO:0000313" key="2">
    <source>
        <dbReference type="EMBL" id="TMS34742.1"/>
    </source>
</evidence>
<feature type="region of interest" description="Disordered" evidence="1">
    <location>
        <begin position="12"/>
        <end position="36"/>
    </location>
</feature>
<accession>A0A4U8UP11</accession>
<protein>
    <submittedName>
        <fullName evidence="2">Uncharacterized protein</fullName>
    </submittedName>
</protein>
<name>A0A4U8UP11_STECR</name>
<reference evidence="2 3" key="2">
    <citation type="journal article" date="2019" name="G3 (Bethesda)">
        <title>Hybrid Assembly of the Genome of the Entomopathogenic Nematode Steinernema carpocapsae Identifies the X-Chromosome.</title>
        <authorList>
            <person name="Serra L."/>
            <person name="Macchietto M."/>
            <person name="Macias-Munoz A."/>
            <person name="McGill C.J."/>
            <person name="Rodriguez I.M."/>
            <person name="Rodriguez B."/>
            <person name="Murad R."/>
            <person name="Mortazavi A."/>
        </authorList>
    </citation>
    <scope>NUCLEOTIDE SEQUENCE [LARGE SCALE GENOMIC DNA]</scope>
    <source>
        <strain evidence="2 3">ALL</strain>
    </source>
</reference>
<dbReference type="Proteomes" id="UP000298663">
    <property type="component" value="Unassembled WGS sequence"/>
</dbReference>